<dbReference type="GO" id="GO:0016740">
    <property type="term" value="F:transferase activity"/>
    <property type="evidence" value="ECO:0007669"/>
    <property type="project" value="UniProtKB-KW"/>
</dbReference>
<organism evidence="2 3">
    <name type="scientific">Spiribacter aquaticus</name>
    <dbReference type="NCBI Taxonomy" id="1935996"/>
    <lineage>
        <taxon>Bacteria</taxon>
        <taxon>Pseudomonadati</taxon>
        <taxon>Pseudomonadota</taxon>
        <taxon>Gammaproteobacteria</taxon>
        <taxon>Chromatiales</taxon>
        <taxon>Ectothiorhodospiraceae</taxon>
        <taxon>Spiribacter</taxon>
    </lineage>
</organism>
<dbReference type="AlphaFoldDB" id="A0A557RGL8"/>
<keyword evidence="2" id="KW-0808">Transferase</keyword>
<evidence type="ECO:0000256" key="1">
    <source>
        <dbReference type="SAM" id="Phobius"/>
    </source>
</evidence>
<reference evidence="2 3" key="1">
    <citation type="submission" date="2019-07" db="EMBL/GenBank/DDBJ databases">
        <title>Reclasification of Spiribacter aquaticus.</title>
        <authorList>
            <person name="Leon M.J."/>
            <person name="Sanchez-Porro C."/>
            <person name="Ventosa A."/>
        </authorList>
    </citation>
    <scope>NUCLEOTIDE SEQUENCE [LARGE SCALE GENOMIC DNA]</scope>
    <source>
        <strain evidence="2 3">SP30</strain>
    </source>
</reference>
<gene>
    <name evidence="2" type="ORF">FPL11_06450</name>
</gene>
<comment type="caution">
    <text evidence="2">The sequence shown here is derived from an EMBL/GenBank/DDBJ whole genome shotgun (WGS) entry which is preliminary data.</text>
</comment>
<keyword evidence="1" id="KW-0812">Transmembrane</keyword>
<protein>
    <submittedName>
        <fullName evidence="2">Aryl sulfotransferase</fullName>
    </submittedName>
</protein>
<evidence type="ECO:0000313" key="3">
    <source>
        <dbReference type="Proteomes" id="UP000316688"/>
    </source>
</evidence>
<accession>A0A557RGL8</accession>
<dbReference type="Pfam" id="PF14269">
    <property type="entry name" value="Arylsulfotran_2"/>
    <property type="match status" value="1"/>
</dbReference>
<keyword evidence="1" id="KW-0472">Membrane</keyword>
<dbReference type="Proteomes" id="UP000316688">
    <property type="component" value="Unassembled WGS sequence"/>
</dbReference>
<dbReference type="InterPro" id="IPR039535">
    <property type="entry name" value="ASST-like"/>
</dbReference>
<name>A0A557RGL8_9GAMM</name>
<keyword evidence="3" id="KW-1185">Reference proteome</keyword>
<feature type="transmembrane region" description="Helical" evidence="1">
    <location>
        <begin position="12"/>
        <end position="34"/>
    </location>
</feature>
<dbReference type="EMBL" id="VMKP01000003">
    <property type="protein sequence ID" value="TVO64305.1"/>
    <property type="molecule type" value="Genomic_DNA"/>
</dbReference>
<proteinExistence type="predicted"/>
<sequence>MSAIERLFFRRVPFWVVMLLLILGMIGALLFAWAAQRAADESAEATKLQQQALEVARVPEAMLRVLTEGIQGAAQPRILDYGGETGFVRRDPDFEDPGYLLVSAYNDGAGTGVVSLLRAGDEDPIHQWIPDIEAIHARSTDTEGTNLKRNYRAQHPLLTEDGGILVTSGEGPLTRIGRCSSVEWVTDRHFHHSIEWAPDGEHVHVPHVMDPPAVTLGLGPEGPLPLRDDGFAKVSLDGKIVEEWSVTDILLDNGYRGLLYGVGLYETDRTHLNDAEAVGIDDEFVESGDIMLSSRNLSTVFLYRPRTNEILWLRTGPWLNQHDVDYLGNGEFSIFGNDVVRMTPGKGRRITPHSAIWIYDVKTESVRRALELDEPDIAIPSQGLHTWLDNGDVFIDDARRLLRVAPDGAVRWEYTSPVGDDQIGALHWARYLRPDQVPEVLLNGRECS</sequence>
<dbReference type="RefSeq" id="WP_144347932.1">
    <property type="nucleotide sequence ID" value="NZ_VMKP01000003.1"/>
</dbReference>
<keyword evidence="1" id="KW-1133">Transmembrane helix</keyword>
<evidence type="ECO:0000313" key="2">
    <source>
        <dbReference type="EMBL" id="TVO64305.1"/>
    </source>
</evidence>